<evidence type="ECO:0000313" key="1">
    <source>
        <dbReference type="EMBL" id="GMM50505.1"/>
    </source>
</evidence>
<organism evidence="1 2">
    <name type="scientific">Starmerella bacillaris</name>
    <name type="common">Yeast</name>
    <name type="synonym">Candida zemplinina</name>
    <dbReference type="NCBI Taxonomy" id="1247836"/>
    <lineage>
        <taxon>Eukaryota</taxon>
        <taxon>Fungi</taxon>
        <taxon>Dikarya</taxon>
        <taxon>Ascomycota</taxon>
        <taxon>Saccharomycotina</taxon>
        <taxon>Dipodascomycetes</taxon>
        <taxon>Dipodascales</taxon>
        <taxon>Trichomonascaceae</taxon>
        <taxon>Starmerella</taxon>
    </lineage>
</organism>
<dbReference type="InterPro" id="IPR040183">
    <property type="entry name" value="THUMPD1-like"/>
</dbReference>
<dbReference type="GO" id="GO:0006400">
    <property type="term" value="P:tRNA modification"/>
    <property type="evidence" value="ECO:0007669"/>
    <property type="project" value="InterPro"/>
</dbReference>
<protein>
    <submittedName>
        <fullName evidence="1">tRNA acetyltransferase</fullName>
    </submittedName>
</protein>
<reference evidence="1 2" key="1">
    <citation type="journal article" date="2023" name="Elife">
        <title>Identification of key yeast species and microbe-microbe interactions impacting larval growth of Drosophila in the wild.</title>
        <authorList>
            <person name="Mure A."/>
            <person name="Sugiura Y."/>
            <person name="Maeda R."/>
            <person name="Honda K."/>
            <person name="Sakurai N."/>
            <person name="Takahashi Y."/>
            <person name="Watada M."/>
            <person name="Katoh T."/>
            <person name="Gotoh A."/>
            <person name="Gotoh Y."/>
            <person name="Taniguchi I."/>
            <person name="Nakamura K."/>
            <person name="Hayashi T."/>
            <person name="Katayama T."/>
            <person name="Uemura T."/>
            <person name="Hattori Y."/>
        </authorList>
    </citation>
    <scope>NUCLEOTIDE SEQUENCE [LARGE SCALE GENOMIC DNA]</scope>
    <source>
        <strain evidence="1 2">SB-73</strain>
    </source>
</reference>
<dbReference type="PANTHER" id="PTHR13452:SF10">
    <property type="entry name" value="THUMP DOMAIN-CONTAINING PROTEIN 1"/>
    <property type="match status" value="1"/>
</dbReference>
<proteinExistence type="predicted"/>
<dbReference type="Proteomes" id="UP001362899">
    <property type="component" value="Unassembled WGS sequence"/>
</dbReference>
<dbReference type="CDD" id="cd11717">
    <property type="entry name" value="THUMP_THUMPD1_like"/>
    <property type="match status" value="1"/>
</dbReference>
<dbReference type="GO" id="GO:0003723">
    <property type="term" value="F:RNA binding"/>
    <property type="evidence" value="ECO:0007669"/>
    <property type="project" value="InterPro"/>
</dbReference>
<name>A0AAV5RGJ1_STABA</name>
<gene>
    <name evidence="1" type="ORF">DASB73_014630</name>
</gene>
<keyword evidence="2" id="KW-1185">Reference proteome</keyword>
<dbReference type="PANTHER" id="PTHR13452">
    <property type="entry name" value="THUMP DOMAIN CONTAINING PROTEIN 1-RELATED"/>
    <property type="match status" value="1"/>
</dbReference>
<dbReference type="EMBL" id="BTGC01000003">
    <property type="protein sequence ID" value="GMM50505.1"/>
    <property type="molecule type" value="Genomic_DNA"/>
</dbReference>
<accession>A0AAV5RGJ1</accession>
<dbReference type="SUPFAM" id="SSF143437">
    <property type="entry name" value="THUMP domain-like"/>
    <property type="match status" value="1"/>
</dbReference>
<comment type="caution">
    <text evidence="1">The sequence shown here is derived from an EMBL/GenBank/DDBJ whole genome shotgun (WGS) entry which is preliminary data.</text>
</comment>
<dbReference type="Gene3D" id="3.30.2300.10">
    <property type="entry name" value="THUMP superfamily"/>
    <property type="match status" value="1"/>
</dbReference>
<evidence type="ECO:0000313" key="2">
    <source>
        <dbReference type="Proteomes" id="UP001362899"/>
    </source>
</evidence>
<sequence length="248" mass="28098">MGKHWKPSKVNILDPTWKGIFVTCNRGREAQCAREIREWFEQAAETLYSEIPDADLKPHSKPKEEVETSVEDDIASAIANEVEQLKSSKKLIVVHDKLGVECVLFVQTRYPLDPVKLALYVTEECMRKERHAKYVQKLSPVQKFVKFDDDESTGNMEKLAPTISTLTPECSFAIRPSLRLCKQTRDDVIPQIAKLVGPTHKVDLKNYDELVVIEGFKSLLGASVINLNAEEMKKRCQLNLCQIAALSI</sequence>
<dbReference type="AlphaFoldDB" id="A0AAV5RGJ1"/>